<comment type="subcellular location">
    <subcellularLocation>
        <location evidence="1">Cell membrane</location>
        <topology evidence="1">Multi-pass membrane protein</topology>
    </subcellularLocation>
</comment>
<keyword evidence="3 6" id="KW-0812">Transmembrane</keyword>
<dbReference type="AlphaFoldDB" id="A0AAC9J342"/>
<dbReference type="KEGG" id="vhl:BME96_18430"/>
<feature type="transmembrane region" description="Helical" evidence="6">
    <location>
        <begin position="386"/>
        <end position="406"/>
    </location>
</feature>
<feature type="transmembrane region" description="Helical" evidence="6">
    <location>
        <begin position="105"/>
        <end position="126"/>
    </location>
</feature>
<dbReference type="PANTHER" id="PTHR11360:SF284">
    <property type="entry name" value="EG:103B4.3 PROTEIN-RELATED"/>
    <property type="match status" value="1"/>
</dbReference>
<dbReference type="Proteomes" id="UP000182945">
    <property type="component" value="Chromosome"/>
</dbReference>
<organism evidence="8 9">
    <name type="scientific">Virgibacillus halodenitrificans</name>
    <name type="common">Bacillus halodenitrificans</name>
    <dbReference type="NCBI Taxonomy" id="1482"/>
    <lineage>
        <taxon>Bacteria</taxon>
        <taxon>Bacillati</taxon>
        <taxon>Bacillota</taxon>
        <taxon>Bacilli</taxon>
        <taxon>Bacillales</taxon>
        <taxon>Bacillaceae</taxon>
        <taxon>Virgibacillus</taxon>
    </lineage>
</organism>
<feature type="transmembrane region" description="Helical" evidence="6">
    <location>
        <begin position="230"/>
        <end position="253"/>
    </location>
</feature>
<evidence type="ECO:0000256" key="6">
    <source>
        <dbReference type="SAM" id="Phobius"/>
    </source>
</evidence>
<feature type="transmembrane region" description="Helical" evidence="6">
    <location>
        <begin position="265"/>
        <end position="284"/>
    </location>
</feature>
<dbReference type="GeneID" id="71516391"/>
<evidence type="ECO:0000256" key="5">
    <source>
        <dbReference type="ARBA" id="ARBA00023136"/>
    </source>
</evidence>
<dbReference type="EMBL" id="CP017962">
    <property type="protein sequence ID" value="APC50055.1"/>
    <property type="molecule type" value="Genomic_DNA"/>
</dbReference>
<dbReference type="GO" id="GO:0005886">
    <property type="term" value="C:plasma membrane"/>
    <property type="evidence" value="ECO:0007669"/>
    <property type="project" value="UniProtKB-SubCell"/>
</dbReference>
<feature type="transmembrane region" description="Helical" evidence="6">
    <location>
        <begin position="138"/>
        <end position="158"/>
    </location>
</feature>
<evidence type="ECO:0000256" key="2">
    <source>
        <dbReference type="ARBA" id="ARBA00022448"/>
    </source>
</evidence>
<name>A0AAC9J342_VIRHA</name>
<reference evidence="8 9" key="1">
    <citation type="submission" date="2016-11" db="EMBL/GenBank/DDBJ databases">
        <title>Complete genome sequencing of Virgibacillus halodenitrificans PDB-F2.</title>
        <authorList>
            <person name="Sun Z."/>
            <person name="Zhou Y."/>
            <person name="Li H."/>
        </authorList>
    </citation>
    <scope>NUCLEOTIDE SEQUENCE [LARGE SCALE GENOMIC DNA]</scope>
    <source>
        <strain evidence="8 9">PDB-F2</strain>
    </source>
</reference>
<dbReference type="PROSITE" id="PS50850">
    <property type="entry name" value="MFS"/>
    <property type="match status" value="1"/>
</dbReference>
<dbReference type="RefSeq" id="WP_071649878.1">
    <property type="nucleotide sequence ID" value="NZ_CP017962.1"/>
</dbReference>
<feature type="transmembrane region" description="Helical" evidence="6">
    <location>
        <begin position="355"/>
        <end position="374"/>
    </location>
</feature>
<evidence type="ECO:0000256" key="4">
    <source>
        <dbReference type="ARBA" id="ARBA00022989"/>
    </source>
</evidence>
<dbReference type="InterPro" id="IPR036259">
    <property type="entry name" value="MFS_trans_sf"/>
</dbReference>
<evidence type="ECO:0000313" key="8">
    <source>
        <dbReference type="EMBL" id="APC50055.1"/>
    </source>
</evidence>
<evidence type="ECO:0000256" key="3">
    <source>
        <dbReference type="ARBA" id="ARBA00022692"/>
    </source>
</evidence>
<feature type="transmembrane region" description="Helical" evidence="6">
    <location>
        <begin position="296"/>
        <end position="314"/>
    </location>
</feature>
<dbReference type="Gene3D" id="1.20.1250.20">
    <property type="entry name" value="MFS general substrate transporter like domains"/>
    <property type="match status" value="2"/>
</dbReference>
<dbReference type="PANTHER" id="PTHR11360">
    <property type="entry name" value="MONOCARBOXYLATE TRANSPORTER"/>
    <property type="match status" value="1"/>
</dbReference>
<feature type="transmembrane region" description="Helical" evidence="6">
    <location>
        <begin position="320"/>
        <end position="343"/>
    </location>
</feature>
<keyword evidence="2" id="KW-0813">Transport</keyword>
<proteinExistence type="predicted"/>
<feature type="domain" description="Major facilitator superfamily (MFS) profile" evidence="7">
    <location>
        <begin position="11"/>
        <end position="410"/>
    </location>
</feature>
<dbReference type="InterPro" id="IPR011701">
    <property type="entry name" value="MFS"/>
</dbReference>
<protein>
    <submittedName>
        <fullName evidence="8">MFS transporter</fullName>
    </submittedName>
</protein>
<accession>A0AAC9J342</accession>
<feature type="transmembrane region" description="Helical" evidence="6">
    <location>
        <begin position="81"/>
        <end position="99"/>
    </location>
</feature>
<gene>
    <name evidence="8" type="ORF">BME96_18430</name>
</gene>
<keyword evidence="4 6" id="KW-1133">Transmembrane helix</keyword>
<dbReference type="Pfam" id="PF07690">
    <property type="entry name" value="MFS_1"/>
    <property type="match status" value="1"/>
</dbReference>
<evidence type="ECO:0000259" key="7">
    <source>
        <dbReference type="PROSITE" id="PS50850"/>
    </source>
</evidence>
<dbReference type="InterPro" id="IPR050327">
    <property type="entry name" value="Proton-linked_MCT"/>
</dbReference>
<keyword evidence="5 6" id="KW-0472">Membrane</keyword>
<evidence type="ECO:0000256" key="1">
    <source>
        <dbReference type="ARBA" id="ARBA00004651"/>
    </source>
</evidence>
<evidence type="ECO:0000313" key="9">
    <source>
        <dbReference type="Proteomes" id="UP000182945"/>
    </source>
</evidence>
<feature type="transmembrane region" description="Helical" evidence="6">
    <location>
        <begin position="170"/>
        <end position="190"/>
    </location>
</feature>
<feature type="transmembrane region" description="Helical" evidence="6">
    <location>
        <begin position="51"/>
        <end position="69"/>
    </location>
</feature>
<sequence>MRGTKGKIHFAWWVLLGLSIMIGLARGGINNAGGLFLAPVSQDLGIGIGNLTIYLSISSIVTMFFLPLAGKMMAKYDIRGLLIIAIILQAGSFALFGLMDSVWGWYVLSVPMAFGAIFVTTMAGPVLINRWFKEKNGLAMGIMMAAVGLFGAFIQPLAGSLIGEQGWRQAYIILGVAAIIIVVPVILLFIRKKPEEKGLLPYGMLQVPEGEKQSQPAERGVTMADAKKSLAFYSMLLFLFFMTAIGSFAQHIGPYAMGIGYEVDFAGKVMGAFMVGMLVGALAFGFMSDKIGAKNTAIISMLSGIVAVSLLIFVPGNAAIFTLAIGIFGFVTASIGTLGPLLTSSIFGNKEYSQIYASIGIGLAVAGIVALPGYGYVYDLTGSYTLVLYTIIAMLIINIVLVTLAFKGKKKLEDEGLYN</sequence>
<dbReference type="SUPFAM" id="SSF103473">
    <property type="entry name" value="MFS general substrate transporter"/>
    <property type="match status" value="1"/>
</dbReference>
<dbReference type="GO" id="GO:0022857">
    <property type="term" value="F:transmembrane transporter activity"/>
    <property type="evidence" value="ECO:0007669"/>
    <property type="project" value="InterPro"/>
</dbReference>
<dbReference type="InterPro" id="IPR020846">
    <property type="entry name" value="MFS_dom"/>
</dbReference>